<dbReference type="RefSeq" id="WP_124079939.1">
    <property type="nucleotide sequence ID" value="NZ_UWPJ01000018.1"/>
</dbReference>
<gene>
    <name evidence="1" type="ORF">PIGHUM_02506</name>
</gene>
<proteinExistence type="predicted"/>
<name>A0A3P4B2C2_9BURK</name>
<reference evidence="1 2" key="1">
    <citation type="submission" date="2018-10" db="EMBL/GenBank/DDBJ databases">
        <authorList>
            <person name="Criscuolo A."/>
        </authorList>
    </citation>
    <scope>NUCLEOTIDE SEQUENCE [LARGE SCALE GENOMIC DNA]</scope>
    <source>
        <strain evidence="1">DnA1</strain>
    </source>
</reference>
<sequence length="85" mass="9474">MNNAVVRMTNLFLQLGLDASEQAIADFIKSHQLPADVQIAEAPYWNAGQRQFLAEQLQADAPWAIVVDQLNESLHEDAVKRQTGL</sequence>
<organism evidence="1 2">
    <name type="scientific">Pigmentiphaga humi</name>
    <dbReference type="NCBI Taxonomy" id="2478468"/>
    <lineage>
        <taxon>Bacteria</taxon>
        <taxon>Pseudomonadati</taxon>
        <taxon>Pseudomonadota</taxon>
        <taxon>Betaproteobacteria</taxon>
        <taxon>Burkholderiales</taxon>
        <taxon>Alcaligenaceae</taxon>
        <taxon>Pigmentiphaga</taxon>
    </lineage>
</organism>
<evidence type="ECO:0008006" key="3">
    <source>
        <dbReference type="Google" id="ProtNLM"/>
    </source>
</evidence>
<keyword evidence="2" id="KW-1185">Reference proteome</keyword>
<dbReference type="AlphaFoldDB" id="A0A3P4B2C2"/>
<dbReference type="InterPro" id="IPR038086">
    <property type="entry name" value="DUF2789_sf"/>
</dbReference>
<dbReference type="OrthoDB" id="9812295at2"/>
<dbReference type="Pfam" id="PF10982">
    <property type="entry name" value="DUF2789"/>
    <property type="match status" value="1"/>
</dbReference>
<evidence type="ECO:0000313" key="1">
    <source>
        <dbReference type="EMBL" id="VCU70434.1"/>
    </source>
</evidence>
<dbReference type="InterPro" id="IPR021250">
    <property type="entry name" value="DUF2789"/>
</dbReference>
<protein>
    <recommendedName>
        <fullName evidence="3">DUF2789 domain-containing protein</fullName>
    </recommendedName>
</protein>
<dbReference type="Gene3D" id="1.10.10.1130">
    <property type="entry name" value="Uncharacterised protein PF10982, DUF2789"/>
    <property type="match status" value="1"/>
</dbReference>
<accession>A0A3P4B2C2</accession>
<dbReference type="EMBL" id="UWPJ01000018">
    <property type="protein sequence ID" value="VCU70434.1"/>
    <property type="molecule type" value="Genomic_DNA"/>
</dbReference>
<dbReference type="Proteomes" id="UP000277294">
    <property type="component" value="Unassembled WGS sequence"/>
</dbReference>
<evidence type="ECO:0000313" key="2">
    <source>
        <dbReference type="Proteomes" id="UP000277294"/>
    </source>
</evidence>